<gene>
    <name evidence="2" type="ORF">ElP_30600</name>
</gene>
<evidence type="ECO:0000313" key="3">
    <source>
        <dbReference type="Proteomes" id="UP000317835"/>
    </source>
</evidence>
<dbReference type="Proteomes" id="UP000317835">
    <property type="component" value="Chromosome"/>
</dbReference>
<proteinExistence type="predicted"/>
<sequence>MGTLPRRRFTLADLLLLIAAAGVASAMTRAVMVRQTLRGPVDALLSVPVAGACWVALCASIALIPIRLRRPRPGWALLRDRPGFVASIAVLSGLVLETFNDLPLMLNYPIGVESWLYAASFPSNVAPLVAVSWLVLAMGGRWSPGPESDWVDRAGLALGVLWLVGFAAAVVASFWLL</sequence>
<keyword evidence="1" id="KW-0472">Membrane</keyword>
<protein>
    <submittedName>
        <fullName evidence="2">Uncharacterized protein</fullName>
    </submittedName>
</protein>
<keyword evidence="3" id="KW-1185">Reference proteome</keyword>
<dbReference type="RefSeq" id="WP_145270563.1">
    <property type="nucleotide sequence ID" value="NZ_CP036426.1"/>
</dbReference>
<dbReference type="KEGG" id="tpla:ElP_30600"/>
<feature type="transmembrane region" description="Helical" evidence="1">
    <location>
        <begin position="156"/>
        <end position="176"/>
    </location>
</feature>
<feature type="transmembrane region" description="Helical" evidence="1">
    <location>
        <begin position="78"/>
        <end position="96"/>
    </location>
</feature>
<dbReference type="EMBL" id="CP036426">
    <property type="protein sequence ID" value="QDV35157.1"/>
    <property type="molecule type" value="Genomic_DNA"/>
</dbReference>
<feature type="transmembrane region" description="Helical" evidence="1">
    <location>
        <begin position="116"/>
        <end position="136"/>
    </location>
</feature>
<evidence type="ECO:0000256" key="1">
    <source>
        <dbReference type="SAM" id="Phobius"/>
    </source>
</evidence>
<dbReference type="AlphaFoldDB" id="A0A518H2U8"/>
<feature type="transmembrane region" description="Helical" evidence="1">
    <location>
        <begin position="45"/>
        <end position="66"/>
    </location>
</feature>
<organism evidence="2 3">
    <name type="scientific">Tautonia plasticadhaerens</name>
    <dbReference type="NCBI Taxonomy" id="2527974"/>
    <lineage>
        <taxon>Bacteria</taxon>
        <taxon>Pseudomonadati</taxon>
        <taxon>Planctomycetota</taxon>
        <taxon>Planctomycetia</taxon>
        <taxon>Isosphaerales</taxon>
        <taxon>Isosphaeraceae</taxon>
        <taxon>Tautonia</taxon>
    </lineage>
</organism>
<keyword evidence="1" id="KW-1133">Transmembrane helix</keyword>
<reference evidence="2 3" key="1">
    <citation type="submission" date="2019-02" db="EMBL/GenBank/DDBJ databases">
        <title>Deep-cultivation of Planctomycetes and their phenomic and genomic characterization uncovers novel biology.</title>
        <authorList>
            <person name="Wiegand S."/>
            <person name="Jogler M."/>
            <person name="Boedeker C."/>
            <person name="Pinto D."/>
            <person name="Vollmers J."/>
            <person name="Rivas-Marin E."/>
            <person name="Kohn T."/>
            <person name="Peeters S.H."/>
            <person name="Heuer A."/>
            <person name="Rast P."/>
            <person name="Oberbeckmann S."/>
            <person name="Bunk B."/>
            <person name="Jeske O."/>
            <person name="Meyerdierks A."/>
            <person name="Storesund J.E."/>
            <person name="Kallscheuer N."/>
            <person name="Luecker S."/>
            <person name="Lage O.M."/>
            <person name="Pohl T."/>
            <person name="Merkel B.J."/>
            <person name="Hornburger P."/>
            <person name="Mueller R.-W."/>
            <person name="Bruemmer F."/>
            <person name="Labrenz M."/>
            <person name="Spormann A.M."/>
            <person name="Op den Camp H."/>
            <person name="Overmann J."/>
            <person name="Amann R."/>
            <person name="Jetten M.S.M."/>
            <person name="Mascher T."/>
            <person name="Medema M.H."/>
            <person name="Devos D.P."/>
            <person name="Kaster A.-K."/>
            <person name="Ovreas L."/>
            <person name="Rohde M."/>
            <person name="Galperin M.Y."/>
            <person name="Jogler C."/>
        </authorList>
    </citation>
    <scope>NUCLEOTIDE SEQUENCE [LARGE SCALE GENOMIC DNA]</scope>
    <source>
        <strain evidence="2 3">ElP</strain>
    </source>
</reference>
<keyword evidence="1" id="KW-0812">Transmembrane</keyword>
<accession>A0A518H2U8</accession>
<evidence type="ECO:0000313" key="2">
    <source>
        <dbReference type="EMBL" id="QDV35157.1"/>
    </source>
</evidence>
<name>A0A518H2U8_9BACT</name>